<dbReference type="AlphaFoldDB" id="A0A9N8HQP5"/>
<dbReference type="GO" id="GO:0003676">
    <property type="term" value="F:nucleic acid binding"/>
    <property type="evidence" value="ECO:0007669"/>
    <property type="project" value="InterPro"/>
</dbReference>
<dbReference type="Pfam" id="PF03184">
    <property type="entry name" value="DDE_1"/>
    <property type="match status" value="1"/>
</dbReference>
<accession>A0A9N8HQP5</accession>
<evidence type="ECO:0000256" key="1">
    <source>
        <dbReference type="SAM" id="MobiDB-lite"/>
    </source>
</evidence>
<comment type="caution">
    <text evidence="3">The sequence shown here is derived from an EMBL/GenBank/DDBJ whole genome shotgun (WGS) entry which is preliminary data.</text>
</comment>
<evidence type="ECO:0000313" key="4">
    <source>
        <dbReference type="Proteomes" id="UP001153069"/>
    </source>
</evidence>
<protein>
    <recommendedName>
        <fullName evidence="2">DDE-1 domain-containing protein</fullName>
    </recommendedName>
</protein>
<dbReference type="Proteomes" id="UP001153069">
    <property type="component" value="Unassembled WGS sequence"/>
</dbReference>
<gene>
    <name evidence="3" type="ORF">SEMRO_1005_G230200.1</name>
</gene>
<reference evidence="3" key="1">
    <citation type="submission" date="2020-06" db="EMBL/GenBank/DDBJ databases">
        <authorList>
            <consortium name="Plant Systems Biology data submission"/>
        </authorList>
    </citation>
    <scope>NUCLEOTIDE SEQUENCE</scope>
    <source>
        <strain evidence="3">D6</strain>
    </source>
</reference>
<name>A0A9N8HQP5_9STRA</name>
<dbReference type="InterPro" id="IPR004875">
    <property type="entry name" value="DDE_SF_endonuclease_dom"/>
</dbReference>
<sequence length="1142" mass="130278">MSYHHPNHQRPPLMQLQLQPQQQPVIPVVPVVPRKRQSSKRKTRTNEEWREDLKQIYGSILRSRLDGNMGATLRSYCYGTVGMVPQYTRISAVWKELGLEEFLSREVPPVNRALIERIDAKFPVAIIEQHEGYDNEKVGRDRRHSKKNEKRTSAAWRKLLSEVYHFLYGAKTSDVARSETVRSYCRDVLKSEQQYRRIIDFWTKLRLDKDLENGVLPTDSSLKEKLATQFLDVQLLSRDLRPSSNSYFDNNEEDALREFVAACARTGFPVEKTTLKEAADAFLEADGIGAGINSIGGISDDTVSRIYKEGRIKAKTNANPIDPKRASQADPQVLNCLYHQADAWVKMAHEINPDVWPECRYPDIPPHRIYNTDEQGPNPTQLRNPVLIPEDMILGRSRLFQNTREGDGKMSFHYSIANVVRADGAQYHPFESVEGAPAPYVLISDASSQSVLDTMEKTDRDNHLANQTESDEIQLNPTVLEGWFDDYEVGKNNAKVNKFGFQVRTTPSGSMLKRTFYDFLLHFSSQLPHDQGKGGQGVILFLDWHCSRECPQSLIAAFFEHNILIIVLPSKTSIWSQPCDNGKNELTAIDVAGAAHKLGLFVGQSLDYLDANRIFREGLEKNCLDQNDELRRRGTNAVVSSFRKTGLYPMDYNNAGWQLATFMNFNPLNQMIKEQRKQAGERLPVIYWVVKPIPPNERDPLSEEEENAIRSFINKEDFMCGDSNNDNDNEDNDLDSCSSGDGSGIDIPPLFLAAAIAEHLLGTYLGNSQRDLNNPPTPNEDYEIAALKLVKFVPVTEDVRVDTTCKLTAEQVAEHKLRTKLSVLKFGHSIILRRKNAPGEKLNLTKQNRKQFIVLDNDKRESRQMIPMTVQQILECCYDGADDESYTLTKKDKRKGQKQQRVARKRLNESMYEAAIDEGDSQRHDRNVEEITRRLNVKRPRFARKLQTILEEEDMEWSDLYSDFDAVSMLPFTSVVNVAQQGVEKEITVSRVGSDVTAVGHLMQTTVMRLMVEKNARANANRVKRTRKRFAGEELKKELPNDYWKWDKVKGWRRDVLAKIMGVYKSKSNVTELSEALKALALTKPVVESKLTELQNSVHQMTKDLSSMVAQRREKEDFLDDTAEYVEGIGNRNNDDNDSDDD</sequence>
<feature type="domain" description="DDE-1" evidence="2">
    <location>
        <begin position="474"/>
        <end position="582"/>
    </location>
</feature>
<feature type="compositionally biased region" description="Acidic residues" evidence="1">
    <location>
        <begin position="725"/>
        <end position="734"/>
    </location>
</feature>
<organism evidence="3 4">
    <name type="scientific">Seminavis robusta</name>
    <dbReference type="NCBI Taxonomy" id="568900"/>
    <lineage>
        <taxon>Eukaryota</taxon>
        <taxon>Sar</taxon>
        <taxon>Stramenopiles</taxon>
        <taxon>Ochrophyta</taxon>
        <taxon>Bacillariophyta</taxon>
        <taxon>Bacillariophyceae</taxon>
        <taxon>Bacillariophycidae</taxon>
        <taxon>Naviculales</taxon>
        <taxon>Naviculaceae</taxon>
        <taxon>Seminavis</taxon>
    </lineage>
</organism>
<feature type="region of interest" description="Disordered" evidence="1">
    <location>
        <begin position="720"/>
        <end position="739"/>
    </location>
</feature>
<evidence type="ECO:0000313" key="3">
    <source>
        <dbReference type="EMBL" id="CAB9519283.1"/>
    </source>
</evidence>
<dbReference type="EMBL" id="CAICTM010001003">
    <property type="protein sequence ID" value="CAB9519283.1"/>
    <property type="molecule type" value="Genomic_DNA"/>
</dbReference>
<keyword evidence="4" id="KW-1185">Reference proteome</keyword>
<proteinExistence type="predicted"/>
<evidence type="ECO:0000259" key="2">
    <source>
        <dbReference type="Pfam" id="PF03184"/>
    </source>
</evidence>